<organism evidence="1 2">
    <name type="scientific">Zalerion maritima</name>
    <dbReference type="NCBI Taxonomy" id="339359"/>
    <lineage>
        <taxon>Eukaryota</taxon>
        <taxon>Fungi</taxon>
        <taxon>Dikarya</taxon>
        <taxon>Ascomycota</taxon>
        <taxon>Pezizomycotina</taxon>
        <taxon>Sordariomycetes</taxon>
        <taxon>Lulworthiomycetidae</taxon>
        <taxon>Lulworthiales</taxon>
        <taxon>Lulworthiaceae</taxon>
        <taxon>Zalerion</taxon>
    </lineage>
</organism>
<sequence>MDVSGSRRIHCFHEYRKSANFLRSWAIRAWGLIANLTTDVTGDLKPEPEPPAPRLLWLERSGGNEAVHGTGMIGTEQLSVSTMPLGSGLLLRAAVEEPALPAVLDHHYGQRRVGKSDRVLPFQLGRATFRILHSTITTLDSLLLHSLCSLATRQELKLTSSLDWAFTAKYQPSRAERTPQACLPLELQTVYPVVERVETKKAAC</sequence>
<name>A0AAD5S572_9PEZI</name>
<protein>
    <submittedName>
        <fullName evidence="1">Uncharacterized protein</fullName>
    </submittedName>
</protein>
<dbReference type="Proteomes" id="UP001201980">
    <property type="component" value="Unassembled WGS sequence"/>
</dbReference>
<dbReference type="AlphaFoldDB" id="A0AAD5S572"/>
<proteinExistence type="predicted"/>
<gene>
    <name evidence="1" type="ORF">MKZ38_002336</name>
</gene>
<evidence type="ECO:0000313" key="2">
    <source>
        <dbReference type="Proteomes" id="UP001201980"/>
    </source>
</evidence>
<comment type="caution">
    <text evidence="1">The sequence shown here is derived from an EMBL/GenBank/DDBJ whole genome shotgun (WGS) entry which is preliminary data.</text>
</comment>
<evidence type="ECO:0000313" key="1">
    <source>
        <dbReference type="EMBL" id="KAJ2906257.1"/>
    </source>
</evidence>
<accession>A0AAD5S572</accession>
<dbReference type="EMBL" id="JAKWBI020000016">
    <property type="protein sequence ID" value="KAJ2906257.1"/>
    <property type="molecule type" value="Genomic_DNA"/>
</dbReference>
<reference evidence="1" key="1">
    <citation type="submission" date="2022-07" db="EMBL/GenBank/DDBJ databases">
        <title>Draft genome sequence of Zalerion maritima ATCC 34329, a (micro)plastics degrading marine fungus.</title>
        <authorList>
            <person name="Paco A."/>
            <person name="Goncalves M.F.M."/>
            <person name="Rocha-Santos T.A.P."/>
            <person name="Alves A."/>
        </authorList>
    </citation>
    <scope>NUCLEOTIDE SEQUENCE</scope>
    <source>
        <strain evidence="1">ATCC 34329</strain>
    </source>
</reference>
<keyword evidence="2" id="KW-1185">Reference proteome</keyword>